<evidence type="ECO:0000256" key="8">
    <source>
        <dbReference type="SAM" id="SignalP"/>
    </source>
</evidence>
<dbReference type="PANTHER" id="PTHR10342">
    <property type="entry name" value="ARYLSULFATASE"/>
    <property type="match status" value="1"/>
</dbReference>
<name>A0A2T7PJS4_POMCA</name>
<keyword evidence="4" id="KW-0378">Hydrolase</keyword>
<evidence type="ECO:0000313" key="11">
    <source>
        <dbReference type="Proteomes" id="UP000245119"/>
    </source>
</evidence>
<dbReference type="InterPro" id="IPR001254">
    <property type="entry name" value="Trypsin_dom"/>
</dbReference>
<proteinExistence type="inferred from homology"/>
<dbReference type="InterPro" id="IPR043504">
    <property type="entry name" value="Peptidase_S1_PA_chymotrypsin"/>
</dbReference>
<keyword evidence="11" id="KW-1185">Reference proteome</keyword>
<feature type="compositionally biased region" description="Acidic residues" evidence="7">
    <location>
        <begin position="724"/>
        <end position="734"/>
    </location>
</feature>
<evidence type="ECO:0000256" key="2">
    <source>
        <dbReference type="ARBA" id="ARBA00008779"/>
    </source>
</evidence>
<dbReference type="InterPro" id="IPR018114">
    <property type="entry name" value="TRYPSIN_HIS"/>
</dbReference>
<dbReference type="GO" id="GO:0008484">
    <property type="term" value="F:sulfuric ester hydrolase activity"/>
    <property type="evidence" value="ECO:0007669"/>
    <property type="project" value="InterPro"/>
</dbReference>
<dbReference type="PROSITE" id="PS00134">
    <property type="entry name" value="TRYPSIN_HIS"/>
    <property type="match status" value="1"/>
</dbReference>
<dbReference type="InterPro" id="IPR024607">
    <property type="entry name" value="Sulfatase_CS"/>
</dbReference>
<dbReference type="InterPro" id="IPR000917">
    <property type="entry name" value="Sulfatase_N"/>
</dbReference>
<sequence>MDDKLPKSLFCLVIVLSSITCIHAKPRASDLPHIIFIIADDLGWADVNWEDPNLHSPNLYNLATNGIVLNNSYDVVHMIIGSMQPAFLPENVTTLPQGLKDVGYATHAIGKWHLGFCNWKYTPTFRGFDSFYGYYNADEDYYRHEHQGFLDFRLNEGVEMNDTGVYSTFAFSRRAQDILETHNTSQPLFLYLAFQAVHFPLENGGDPNQGASNWPLEERRLPSGRAELEGRDLMMHIVDWFPTLMTLVGGKTPPGIDGVSQWESLVNGGTSPRTEFVYNIDEINQNAAIRVGDWKLIQGSAGNRNGWYPPPQLANFVMESKDFLAWPDNYSLFNINEDPLEMQDVASLYPDLLASLKTRLEEWKATLVPANFPPDEPLADPENYGGWADVNWEDPNLHSPNLYHLAHNGIILGNSYVQPVCSPWHLGFCNWKYTPRFRGFDSFYGYYNAGEDYYNHVTHAEIDNYIVNGYVVNPINSFPWQLSLQRDGSHICGAVVYNNNFALTAAHCVAGVAAYSPSTSGFPNDIAVLALSPSLTLDRYCQPPNLPSPSDYAGQSAVITGWGRLYGGGTEPSRLKRGDVEVLSNTKCRTYFGNTISAAYHICVKDLGDRIYGGCNGDSGGPASVGNTVVGLASFVASGCLTKSLTSIETETNVKVHAFYEETFCSHITDANRRTYCEGALDFRFNEDVEDKAIGVYSTVSTLRFLRRHWGEKKMSGDVRQDEGGEESDDDDIMAEIPLKEPATGR</sequence>
<feature type="chain" id="PRO_5015724724" description="Peptidase S1 domain-containing protein" evidence="8">
    <location>
        <begin position="25"/>
        <end position="746"/>
    </location>
</feature>
<dbReference type="PANTHER" id="PTHR10342:SF273">
    <property type="entry name" value="RE14504P"/>
    <property type="match status" value="1"/>
</dbReference>
<evidence type="ECO:0000313" key="10">
    <source>
        <dbReference type="EMBL" id="PVD33642.1"/>
    </source>
</evidence>
<dbReference type="Gene3D" id="3.30.1120.10">
    <property type="match status" value="1"/>
</dbReference>
<gene>
    <name evidence="10" type="ORF">C0Q70_04900</name>
</gene>
<dbReference type="CDD" id="cd00190">
    <property type="entry name" value="Tryp_SPc"/>
    <property type="match status" value="1"/>
</dbReference>
<dbReference type="Pfam" id="PF00884">
    <property type="entry name" value="Sulfatase"/>
    <property type="match status" value="1"/>
</dbReference>
<evidence type="ECO:0000256" key="6">
    <source>
        <dbReference type="ARBA" id="ARBA00023180"/>
    </source>
</evidence>
<dbReference type="GO" id="GO:0004252">
    <property type="term" value="F:serine-type endopeptidase activity"/>
    <property type="evidence" value="ECO:0007669"/>
    <property type="project" value="InterPro"/>
</dbReference>
<accession>A0A2T7PJS4</accession>
<comment type="caution">
    <text evidence="10">The sequence shown here is derived from an EMBL/GenBank/DDBJ whole genome shotgun (WGS) entry which is preliminary data.</text>
</comment>
<feature type="signal peptide" evidence="8">
    <location>
        <begin position="1"/>
        <end position="24"/>
    </location>
</feature>
<protein>
    <recommendedName>
        <fullName evidence="9">Peptidase S1 domain-containing protein</fullName>
    </recommendedName>
</protein>
<dbReference type="Proteomes" id="UP000245119">
    <property type="component" value="Linkage Group LG3"/>
</dbReference>
<dbReference type="GO" id="GO:0006508">
    <property type="term" value="P:proteolysis"/>
    <property type="evidence" value="ECO:0007669"/>
    <property type="project" value="InterPro"/>
</dbReference>
<keyword evidence="5" id="KW-0106">Calcium</keyword>
<evidence type="ECO:0000256" key="4">
    <source>
        <dbReference type="ARBA" id="ARBA00022801"/>
    </source>
</evidence>
<dbReference type="Pfam" id="PF00089">
    <property type="entry name" value="Trypsin"/>
    <property type="match status" value="1"/>
</dbReference>
<keyword evidence="6" id="KW-0325">Glycoprotein</keyword>
<organism evidence="10 11">
    <name type="scientific">Pomacea canaliculata</name>
    <name type="common">Golden apple snail</name>
    <dbReference type="NCBI Taxonomy" id="400727"/>
    <lineage>
        <taxon>Eukaryota</taxon>
        <taxon>Metazoa</taxon>
        <taxon>Spiralia</taxon>
        <taxon>Lophotrochozoa</taxon>
        <taxon>Mollusca</taxon>
        <taxon>Gastropoda</taxon>
        <taxon>Caenogastropoda</taxon>
        <taxon>Architaenioglossa</taxon>
        <taxon>Ampullarioidea</taxon>
        <taxon>Ampullariidae</taxon>
        <taxon>Pomacea</taxon>
    </lineage>
</organism>
<dbReference type="AlphaFoldDB" id="A0A2T7PJS4"/>
<evidence type="ECO:0000256" key="7">
    <source>
        <dbReference type="SAM" id="MobiDB-lite"/>
    </source>
</evidence>
<evidence type="ECO:0000259" key="9">
    <source>
        <dbReference type="PROSITE" id="PS50240"/>
    </source>
</evidence>
<keyword evidence="8" id="KW-0732">Signal</keyword>
<evidence type="ECO:0000256" key="3">
    <source>
        <dbReference type="ARBA" id="ARBA00022723"/>
    </source>
</evidence>
<dbReference type="SMART" id="SM00020">
    <property type="entry name" value="Tryp_SPc"/>
    <property type="match status" value="1"/>
</dbReference>
<keyword evidence="3" id="KW-0479">Metal-binding</keyword>
<dbReference type="InterPro" id="IPR017850">
    <property type="entry name" value="Alkaline_phosphatase_core_sf"/>
</dbReference>
<dbReference type="InterPro" id="IPR047115">
    <property type="entry name" value="ARSB"/>
</dbReference>
<dbReference type="PROSITE" id="PS50240">
    <property type="entry name" value="TRYPSIN_DOM"/>
    <property type="match status" value="1"/>
</dbReference>
<comment type="cofactor">
    <cofactor evidence="1">
        <name>Ca(2+)</name>
        <dbReference type="ChEBI" id="CHEBI:29108"/>
    </cofactor>
</comment>
<dbReference type="PROSITE" id="PS00149">
    <property type="entry name" value="SULFATASE_2"/>
    <property type="match status" value="1"/>
</dbReference>
<dbReference type="SUPFAM" id="SSF53649">
    <property type="entry name" value="Alkaline phosphatase-like"/>
    <property type="match status" value="2"/>
</dbReference>
<reference evidence="10 11" key="1">
    <citation type="submission" date="2018-04" db="EMBL/GenBank/DDBJ databases">
        <title>The genome of golden apple snail Pomacea canaliculata provides insight into stress tolerance and invasive adaptation.</title>
        <authorList>
            <person name="Liu C."/>
            <person name="Liu B."/>
            <person name="Ren Y."/>
            <person name="Zhang Y."/>
            <person name="Wang H."/>
            <person name="Li S."/>
            <person name="Jiang F."/>
            <person name="Yin L."/>
            <person name="Zhang G."/>
            <person name="Qian W."/>
            <person name="Fan W."/>
        </authorList>
    </citation>
    <scope>NUCLEOTIDE SEQUENCE [LARGE SCALE GENOMIC DNA]</scope>
    <source>
        <strain evidence="10">SZHN2017</strain>
        <tissue evidence="10">Muscle</tissue>
    </source>
</reference>
<dbReference type="EMBL" id="PZQS01000003">
    <property type="protein sequence ID" value="PVD33642.1"/>
    <property type="molecule type" value="Genomic_DNA"/>
</dbReference>
<dbReference type="Gene3D" id="3.40.720.10">
    <property type="entry name" value="Alkaline Phosphatase, subunit A"/>
    <property type="match status" value="1"/>
</dbReference>
<evidence type="ECO:0000256" key="5">
    <source>
        <dbReference type="ARBA" id="ARBA00022837"/>
    </source>
</evidence>
<dbReference type="OrthoDB" id="103349at2759"/>
<dbReference type="SUPFAM" id="SSF50494">
    <property type="entry name" value="Trypsin-like serine proteases"/>
    <property type="match status" value="1"/>
</dbReference>
<comment type="similarity">
    <text evidence="2">Belongs to the sulfatase family.</text>
</comment>
<feature type="region of interest" description="Disordered" evidence="7">
    <location>
        <begin position="715"/>
        <end position="746"/>
    </location>
</feature>
<evidence type="ECO:0000256" key="1">
    <source>
        <dbReference type="ARBA" id="ARBA00001913"/>
    </source>
</evidence>
<dbReference type="STRING" id="400727.A0A2T7PJS4"/>
<dbReference type="Gene3D" id="2.40.10.10">
    <property type="entry name" value="Trypsin-like serine proteases"/>
    <property type="match status" value="3"/>
</dbReference>
<dbReference type="InterPro" id="IPR009003">
    <property type="entry name" value="Peptidase_S1_PA"/>
</dbReference>
<dbReference type="GO" id="GO:0046872">
    <property type="term" value="F:metal ion binding"/>
    <property type="evidence" value="ECO:0007669"/>
    <property type="project" value="UniProtKB-KW"/>
</dbReference>
<feature type="domain" description="Peptidase S1" evidence="9">
    <location>
        <begin position="466"/>
        <end position="716"/>
    </location>
</feature>